<sequence length="230" mass="26910">MVVYMVNNKLKTFLIKLGLDNQESDIFASLYRLGPATVFQLAKESKINRTTLYRRIEEIQQKGLLETIVEEKRLLVKTVDFAQLENLVLQKADEAEFLQKNIPIIKSLLNSEYGMVQPGTKVLFYKGQEGIRQMVWHTLRAKSEIVGFTFRDLTEAVGLKFASRWHEEFLVRGLRMRDIIGDEYLNNQKKEFAYSREVFQSRYLPSSILSIDHQTDIYDDVVAFYNWHEG</sequence>
<reference evidence="2 3" key="1">
    <citation type="submission" date="2017-09" db="EMBL/GenBank/DDBJ databases">
        <title>Depth-based differentiation of microbial function through sediment-hosted aquifers and enrichment of novel symbionts in the deep terrestrial subsurface.</title>
        <authorList>
            <person name="Probst A.J."/>
            <person name="Ladd B."/>
            <person name="Jarett J.K."/>
            <person name="Geller-Mcgrath D.E."/>
            <person name="Sieber C.M."/>
            <person name="Emerson J.B."/>
            <person name="Anantharaman K."/>
            <person name="Thomas B.C."/>
            <person name="Malmstrom R."/>
            <person name="Stieglmeier M."/>
            <person name="Klingl A."/>
            <person name="Woyke T."/>
            <person name="Ryan C.M."/>
            <person name="Banfield J.F."/>
        </authorList>
    </citation>
    <scope>NUCLEOTIDE SEQUENCE [LARGE SCALE GENOMIC DNA]</scope>
    <source>
        <strain evidence="2">CG23_combo_of_CG06-09_8_20_14_all_34_8</strain>
    </source>
</reference>
<feature type="domain" description="Transcription regulator TrmB N-terminal" evidence="1">
    <location>
        <begin position="16"/>
        <end position="80"/>
    </location>
</feature>
<feature type="non-terminal residue" evidence="2">
    <location>
        <position position="230"/>
    </location>
</feature>
<evidence type="ECO:0000259" key="1">
    <source>
        <dbReference type="Pfam" id="PF01978"/>
    </source>
</evidence>
<proteinExistence type="predicted"/>
<gene>
    <name evidence="2" type="ORF">COX08_01355</name>
</gene>
<dbReference type="SUPFAM" id="SSF46785">
    <property type="entry name" value="Winged helix' DNA-binding domain"/>
    <property type="match status" value="1"/>
</dbReference>
<name>A0A2H0B6W3_9BACT</name>
<organism evidence="2 3">
    <name type="scientific">Candidatus Beckwithbacteria bacterium CG23_combo_of_CG06-09_8_20_14_all_34_8</name>
    <dbReference type="NCBI Taxonomy" id="1974497"/>
    <lineage>
        <taxon>Bacteria</taxon>
        <taxon>Candidatus Beckwithiibacteriota</taxon>
    </lineage>
</organism>
<comment type="caution">
    <text evidence="2">The sequence shown here is derived from an EMBL/GenBank/DDBJ whole genome shotgun (WGS) entry which is preliminary data.</text>
</comment>
<accession>A0A2H0B6W3</accession>
<dbReference type="InterPro" id="IPR002831">
    <property type="entry name" value="Tscrpt_reg_TrmB_N"/>
</dbReference>
<dbReference type="Gene3D" id="1.10.10.10">
    <property type="entry name" value="Winged helix-like DNA-binding domain superfamily/Winged helix DNA-binding domain"/>
    <property type="match status" value="1"/>
</dbReference>
<dbReference type="Proteomes" id="UP000229459">
    <property type="component" value="Unassembled WGS sequence"/>
</dbReference>
<evidence type="ECO:0000313" key="2">
    <source>
        <dbReference type="EMBL" id="PIP53371.1"/>
    </source>
</evidence>
<protein>
    <recommendedName>
        <fullName evidence="1">Transcription regulator TrmB N-terminal domain-containing protein</fullName>
    </recommendedName>
</protein>
<dbReference type="InterPro" id="IPR036388">
    <property type="entry name" value="WH-like_DNA-bd_sf"/>
</dbReference>
<dbReference type="AlphaFoldDB" id="A0A2H0B6W3"/>
<dbReference type="InterPro" id="IPR036390">
    <property type="entry name" value="WH_DNA-bd_sf"/>
</dbReference>
<dbReference type="Pfam" id="PF01978">
    <property type="entry name" value="TrmB"/>
    <property type="match status" value="1"/>
</dbReference>
<dbReference type="EMBL" id="PCSR01000032">
    <property type="protein sequence ID" value="PIP53371.1"/>
    <property type="molecule type" value="Genomic_DNA"/>
</dbReference>
<evidence type="ECO:0000313" key="3">
    <source>
        <dbReference type="Proteomes" id="UP000229459"/>
    </source>
</evidence>